<keyword evidence="2" id="KW-0238">DNA-binding</keyword>
<gene>
    <name evidence="5" type="ORF">GFH48_02700</name>
</gene>
<dbReference type="EMBL" id="CP045643">
    <property type="protein sequence ID" value="QFZ72312.1"/>
    <property type="molecule type" value="Genomic_DNA"/>
</dbReference>
<dbReference type="Pfam" id="PF01638">
    <property type="entry name" value="HxlR"/>
    <property type="match status" value="1"/>
</dbReference>
<evidence type="ECO:0000313" key="6">
    <source>
        <dbReference type="Proteomes" id="UP000326179"/>
    </source>
</evidence>
<proteinExistence type="predicted"/>
<dbReference type="KEGG" id="sfy:GFH48_02700"/>
<dbReference type="PANTHER" id="PTHR33204:SF37">
    <property type="entry name" value="HTH-TYPE TRANSCRIPTIONAL REGULATOR YODB"/>
    <property type="match status" value="1"/>
</dbReference>
<sequence>MDTVRDVLDPTCPSQVALGILGNKWTMLIIFALSSGVHRFSELRDRIAIITPKVLTQTLRALERDGLVDRTVHPVVPPKVEYRLTDLGRSLLESITAVRAWAEAHADEVLEARDRAELAQD</sequence>
<evidence type="ECO:0000313" key="5">
    <source>
        <dbReference type="EMBL" id="QFZ72312.1"/>
    </source>
</evidence>
<feature type="domain" description="HTH hxlR-type" evidence="4">
    <location>
        <begin position="12"/>
        <end position="110"/>
    </location>
</feature>
<keyword evidence="3" id="KW-0804">Transcription</keyword>
<dbReference type="PANTHER" id="PTHR33204">
    <property type="entry name" value="TRANSCRIPTIONAL REGULATOR, MARR FAMILY"/>
    <property type="match status" value="1"/>
</dbReference>
<reference evidence="5 6" key="1">
    <citation type="submission" date="2019-10" db="EMBL/GenBank/DDBJ databases">
        <title>A novel species.</title>
        <authorList>
            <person name="Gao J."/>
        </authorList>
    </citation>
    <scope>NUCLEOTIDE SEQUENCE [LARGE SCALE GENOMIC DNA]</scope>
    <source>
        <strain evidence="5 6">QMT-28</strain>
    </source>
</reference>
<protein>
    <submittedName>
        <fullName evidence="5">Transcriptional regulator</fullName>
    </submittedName>
</protein>
<dbReference type="Gene3D" id="1.10.10.10">
    <property type="entry name" value="Winged helix-like DNA-binding domain superfamily/Winged helix DNA-binding domain"/>
    <property type="match status" value="1"/>
</dbReference>
<keyword evidence="1" id="KW-0805">Transcription regulation</keyword>
<evidence type="ECO:0000256" key="2">
    <source>
        <dbReference type="ARBA" id="ARBA00023125"/>
    </source>
</evidence>
<dbReference type="InterPro" id="IPR002577">
    <property type="entry name" value="HTH_HxlR"/>
</dbReference>
<keyword evidence="6" id="KW-1185">Reference proteome</keyword>
<evidence type="ECO:0000259" key="4">
    <source>
        <dbReference type="PROSITE" id="PS51118"/>
    </source>
</evidence>
<dbReference type="AlphaFoldDB" id="A0A5Q0L5N1"/>
<accession>A0A5Q0L5N1</accession>
<organism evidence="5 6">
    <name type="scientific">Streptomyces fagopyri</name>
    <dbReference type="NCBI Taxonomy" id="2662397"/>
    <lineage>
        <taxon>Bacteria</taxon>
        <taxon>Bacillati</taxon>
        <taxon>Actinomycetota</taxon>
        <taxon>Actinomycetes</taxon>
        <taxon>Kitasatosporales</taxon>
        <taxon>Streptomycetaceae</taxon>
        <taxon>Streptomyces</taxon>
    </lineage>
</organism>
<dbReference type="RefSeq" id="WP_153286682.1">
    <property type="nucleotide sequence ID" value="NZ_CP045643.1"/>
</dbReference>
<name>A0A5Q0L5N1_9ACTN</name>
<dbReference type="SUPFAM" id="SSF46785">
    <property type="entry name" value="Winged helix' DNA-binding domain"/>
    <property type="match status" value="1"/>
</dbReference>
<evidence type="ECO:0000256" key="3">
    <source>
        <dbReference type="ARBA" id="ARBA00023163"/>
    </source>
</evidence>
<dbReference type="GO" id="GO:0003677">
    <property type="term" value="F:DNA binding"/>
    <property type="evidence" value="ECO:0007669"/>
    <property type="project" value="UniProtKB-KW"/>
</dbReference>
<dbReference type="InterPro" id="IPR036390">
    <property type="entry name" value="WH_DNA-bd_sf"/>
</dbReference>
<dbReference type="PROSITE" id="PS51118">
    <property type="entry name" value="HTH_HXLR"/>
    <property type="match status" value="1"/>
</dbReference>
<evidence type="ECO:0000256" key="1">
    <source>
        <dbReference type="ARBA" id="ARBA00023015"/>
    </source>
</evidence>
<dbReference type="InterPro" id="IPR036388">
    <property type="entry name" value="WH-like_DNA-bd_sf"/>
</dbReference>
<dbReference type="Proteomes" id="UP000326179">
    <property type="component" value="Chromosome"/>
</dbReference>